<accession>A0A9W6NT67</accession>
<dbReference type="SUPFAM" id="SSF53822">
    <property type="entry name" value="Periplasmic binding protein-like I"/>
    <property type="match status" value="1"/>
</dbReference>
<protein>
    <submittedName>
        <fullName evidence="5">LacI family transcriptional regulator</fullName>
    </submittedName>
</protein>
<dbReference type="PANTHER" id="PTHR30146">
    <property type="entry name" value="LACI-RELATED TRANSCRIPTIONAL REPRESSOR"/>
    <property type="match status" value="1"/>
</dbReference>
<reference evidence="5" key="1">
    <citation type="journal article" date="2014" name="Int. J. Syst. Evol. Microbiol.">
        <title>Complete genome sequence of Corynebacterium casei LMG S-19264T (=DSM 44701T), isolated from a smear-ripened cheese.</title>
        <authorList>
            <consortium name="US DOE Joint Genome Institute (JGI-PGF)"/>
            <person name="Walter F."/>
            <person name="Albersmeier A."/>
            <person name="Kalinowski J."/>
            <person name="Ruckert C."/>
        </authorList>
    </citation>
    <scope>NUCLEOTIDE SEQUENCE</scope>
    <source>
        <strain evidence="5">VKM Ac-1321</strain>
    </source>
</reference>
<dbReference type="GO" id="GO:0003700">
    <property type="term" value="F:DNA-binding transcription factor activity"/>
    <property type="evidence" value="ECO:0007669"/>
    <property type="project" value="TreeGrafter"/>
</dbReference>
<keyword evidence="1" id="KW-0805">Transcription regulation</keyword>
<name>A0A9W6NT67_9ACTN</name>
<dbReference type="PANTHER" id="PTHR30146:SF153">
    <property type="entry name" value="LACTOSE OPERON REPRESSOR"/>
    <property type="match status" value="1"/>
</dbReference>
<gene>
    <name evidence="5" type="ORF">GCM10017581_096310</name>
</gene>
<dbReference type="CDD" id="cd01574">
    <property type="entry name" value="PBP1_LacI"/>
    <property type="match status" value="1"/>
</dbReference>
<evidence type="ECO:0000259" key="4">
    <source>
        <dbReference type="Pfam" id="PF13377"/>
    </source>
</evidence>
<comment type="caution">
    <text evidence="5">The sequence shown here is derived from an EMBL/GenBank/DDBJ whole genome shotgun (WGS) entry which is preliminary data.</text>
</comment>
<evidence type="ECO:0000313" key="6">
    <source>
        <dbReference type="Proteomes" id="UP001143480"/>
    </source>
</evidence>
<evidence type="ECO:0000256" key="3">
    <source>
        <dbReference type="ARBA" id="ARBA00023163"/>
    </source>
</evidence>
<dbReference type="Proteomes" id="UP001143480">
    <property type="component" value="Unassembled WGS sequence"/>
</dbReference>
<evidence type="ECO:0000256" key="1">
    <source>
        <dbReference type="ARBA" id="ARBA00023015"/>
    </source>
</evidence>
<keyword evidence="3" id="KW-0804">Transcription</keyword>
<dbReference type="GO" id="GO:0000976">
    <property type="term" value="F:transcription cis-regulatory region binding"/>
    <property type="evidence" value="ECO:0007669"/>
    <property type="project" value="TreeGrafter"/>
</dbReference>
<dbReference type="InterPro" id="IPR046335">
    <property type="entry name" value="LacI/GalR-like_sensor"/>
</dbReference>
<reference evidence="5" key="2">
    <citation type="submission" date="2023-01" db="EMBL/GenBank/DDBJ databases">
        <authorList>
            <person name="Sun Q."/>
            <person name="Evtushenko L."/>
        </authorList>
    </citation>
    <scope>NUCLEOTIDE SEQUENCE</scope>
    <source>
        <strain evidence="5">VKM Ac-1321</strain>
    </source>
</reference>
<feature type="domain" description="Transcriptional regulator LacI/GalR-like sensor" evidence="4">
    <location>
        <begin position="121"/>
        <end position="284"/>
    </location>
</feature>
<proteinExistence type="predicted"/>
<evidence type="ECO:0000256" key="2">
    <source>
        <dbReference type="ARBA" id="ARBA00023125"/>
    </source>
</evidence>
<dbReference type="AlphaFoldDB" id="A0A9W6NT67"/>
<dbReference type="Gene3D" id="3.40.50.2300">
    <property type="match status" value="2"/>
</dbReference>
<organism evidence="5 6">
    <name type="scientific">Dactylosporangium matsuzakiense</name>
    <dbReference type="NCBI Taxonomy" id="53360"/>
    <lineage>
        <taxon>Bacteria</taxon>
        <taxon>Bacillati</taxon>
        <taxon>Actinomycetota</taxon>
        <taxon>Actinomycetes</taxon>
        <taxon>Micromonosporales</taxon>
        <taxon>Micromonosporaceae</taxon>
        <taxon>Dactylosporangium</taxon>
    </lineage>
</organism>
<keyword evidence="2" id="KW-0238">DNA-binding</keyword>
<dbReference type="InterPro" id="IPR028082">
    <property type="entry name" value="Peripla_BP_I"/>
</dbReference>
<evidence type="ECO:0000313" key="5">
    <source>
        <dbReference type="EMBL" id="GLL07872.1"/>
    </source>
</evidence>
<dbReference type="EMBL" id="BSFP01000115">
    <property type="protein sequence ID" value="GLL07872.1"/>
    <property type="molecule type" value="Genomic_DNA"/>
</dbReference>
<dbReference type="Pfam" id="PF13377">
    <property type="entry name" value="Peripla_BP_3"/>
    <property type="match status" value="1"/>
</dbReference>
<keyword evidence="6" id="KW-1185">Reference proteome</keyword>
<sequence>MLPTDRHQPEHVRSRVIGVITRDRAVHGAASALLGIERAARMGGYSLRVESLRRVDPHTVAEAFATLARQCVAGVITAASLPPTALLRLPAGMPVVAIQSDAAGVIPAIVVDQAAGARAAVAHLLGLGHEQVWHVAGANDWPETHSRVAGWRAAHRAFRRPAPPMLEGDWSARSGYAAGLSLARRRTVTAVFAASDQMALGVLRAFAERGIRVPEDVSVVGFDDIPEAAYLHPPLTTIRQNHDEVGRRCVTALLELFAVTHHAGLIGQEPDGTLRPRLVLRDTTTRAGNG</sequence>